<dbReference type="PRINTS" id="PR00019">
    <property type="entry name" value="LEURICHRPT"/>
</dbReference>
<dbReference type="GO" id="GO:0006952">
    <property type="term" value="P:defense response"/>
    <property type="evidence" value="ECO:0007669"/>
    <property type="project" value="UniProtKB-KW"/>
</dbReference>
<sequence length="1011" mass="114127">MNVRSNNLSVRERKMMSMKLVGTIFVLLQLQLQLLLYSNNYGVASAGCIDMERRALLQLKASIVEDYNNDPLSSWNNKSYDCCEWKGVGCSNQTDHVEMLHLYGDQFGRFRGEINASLLELRQLKYLNLSYNWFSNSKFPELFGSLSNLRFLDLRASFNGGRFPNDISRLSNLQYLDLSSNYLDGTIPHQLGNLSHLQYLYLRGNNLVGTIPHQLGSLSNLQELDLRGNLLSDKNGVGGEWLSNLTLLTHLDLSLMQNLDTSRLWLQTIAMLPNIQILKLSDCHLSDLSPFHSIFNFSTSLKVIDLSGNAFTSFKIFEWVYNVASNLTELDLSDNLLQGSIHYDFGNTLGKSFSNLCSLRSLDMSSNKLSEDLSVIIHNLSVGCAKYSIQELYLASNQIIGTLPDMSVFSSLKTLILSHNLLYGKIMHSFPYQLESLELDSNNLEGVITDSHFGNMSMLKNLNLNSNSLALIFSEKWVPPFQLFSIYLRSCILGPSFPTWLQGQKYLQALDISDAKITDLVPVWFWTQSTNLIFMNISNNNLSGTIPNLPITFFHYFEVILNTNQFEGSIPPFFRSATLLEMSKNKFSKIDLFLCTNIVVDSLIVLDLSNNQLSSLLSNCWGNLKALKFLDLSDNILSGEVPSSMGSLLELKVLILRNNSLTGKLPFSLKNCTNLRMLDLGDNRLSGPIPYWLGQELQLLSLRRNQFYGNLPQSLCYLKNIQLLDLSENNISGQIFKCLKNFSSMSQKVSSTNIQETPILYSTGVGSIFQYAGFDLNALLMWKGEERLFKNNELILRSIDLSSNQLIGNIPEEIGNLVELVSLNLSSNNLSGEITLKIGKLKLLEFLDLSRNQFSGLIPPSLAQIDRLSMLNLSYNNLFGRIPIGTQLQSFDPSSYEGNVGLCGKPLVIKCLGDEKVTPQKPETPKESSLEDKKSIYLSVTLGFITGFWGLWSSLLLIQTWRHAYVLFLNNITDTMYVFMVLNATKFQRWLRGKVFLSISYCTICNIDEER</sequence>
<evidence type="ECO:0000256" key="1">
    <source>
        <dbReference type="ARBA" id="ARBA00004170"/>
    </source>
</evidence>
<dbReference type="Gene3D" id="3.80.10.10">
    <property type="entry name" value="Ribonuclease Inhibitor"/>
    <property type="match status" value="5"/>
</dbReference>
<protein>
    <submittedName>
        <fullName evidence="23">Receptor-like protein EIX1 isoform X1</fullName>
    </submittedName>
</protein>
<gene>
    <name evidence="23" type="primary">LOC101497482</name>
</gene>
<keyword evidence="13 19" id="KW-1133">Transmembrane helix</keyword>
<dbReference type="Proteomes" id="UP000087171">
    <property type="component" value="Chromosome Ca2"/>
</dbReference>
<keyword evidence="15" id="KW-1015">Disulfide bond</keyword>
<dbReference type="FunFam" id="3.80.10.10:FF:000111">
    <property type="entry name" value="LRR receptor-like serine/threonine-protein kinase ERECTA"/>
    <property type="match status" value="1"/>
</dbReference>
<evidence type="ECO:0000256" key="12">
    <source>
        <dbReference type="ARBA" id="ARBA00022821"/>
    </source>
</evidence>
<feature type="transmembrane region" description="Helical" evidence="19">
    <location>
        <begin position="936"/>
        <end position="958"/>
    </location>
</feature>
<comment type="subcellular location">
    <subcellularLocation>
        <location evidence="3">Cell membrane</location>
        <topology evidence="3">Single-pass type I membrane protein</topology>
    </subcellularLocation>
    <subcellularLocation>
        <location evidence="1">Membrane</location>
        <topology evidence="1">Peripheral membrane protein</topology>
    </subcellularLocation>
    <subcellularLocation>
        <location evidence="2">Secreted</location>
        <location evidence="2">Cell wall</location>
    </subcellularLocation>
</comment>
<dbReference type="SUPFAM" id="SSF52058">
    <property type="entry name" value="L domain-like"/>
    <property type="match status" value="3"/>
</dbReference>
<dbReference type="GO" id="GO:0005886">
    <property type="term" value="C:plasma membrane"/>
    <property type="evidence" value="ECO:0007669"/>
    <property type="project" value="UniProtKB-SubCell"/>
</dbReference>
<dbReference type="GeneID" id="101497482"/>
<evidence type="ECO:0000256" key="2">
    <source>
        <dbReference type="ARBA" id="ARBA00004191"/>
    </source>
</evidence>
<keyword evidence="9 19" id="KW-0812">Transmembrane</keyword>
<reference evidence="23" key="2">
    <citation type="submission" date="2025-08" db="UniProtKB">
        <authorList>
            <consortium name="RefSeq"/>
        </authorList>
    </citation>
    <scope>IDENTIFICATION</scope>
    <source>
        <tissue evidence="23">Etiolated seedlings</tissue>
    </source>
</reference>
<evidence type="ECO:0000256" key="5">
    <source>
        <dbReference type="ARBA" id="ARBA00022475"/>
    </source>
</evidence>
<evidence type="ECO:0000256" key="19">
    <source>
        <dbReference type="SAM" id="Phobius"/>
    </source>
</evidence>
<dbReference type="InterPro" id="IPR025875">
    <property type="entry name" value="Leu-rich_rpt_4"/>
</dbReference>
<keyword evidence="7" id="KW-0964">Secreted</keyword>
<dbReference type="KEGG" id="cam:101497482"/>
<keyword evidence="5" id="KW-1003">Cell membrane</keyword>
<evidence type="ECO:0000259" key="20">
    <source>
        <dbReference type="Pfam" id="PF08263"/>
    </source>
</evidence>
<dbReference type="Pfam" id="PF00560">
    <property type="entry name" value="LRR_1"/>
    <property type="match status" value="7"/>
</dbReference>
<dbReference type="FunFam" id="3.80.10.10:FF:000356">
    <property type="entry name" value="LRR receptor-like serine/threonine-protein kinase"/>
    <property type="match status" value="1"/>
</dbReference>
<dbReference type="PaxDb" id="3827-XP_004491130.1"/>
<evidence type="ECO:0000259" key="21">
    <source>
        <dbReference type="Pfam" id="PF23598"/>
    </source>
</evidence>
<keyword evidence="16" id="KW-0675">Receptor</keyword>
<keyword evidence="17" id="KW-0325">Glycoprotein</keyword>
<evidence type="ECO:0000256" key="14">
    <source>
        <dbReference type="ARBA" id="ARBA00023136"/>
    </source>
</evidence>
<keyword evidence="22" id="KW-1185">Reference proteome</keyword>
<dbReference type="FunFam" id="3.80.10.10:FF:000400">
    <property type="entry name" value="Nuclear pore complex protein NUP107"/>
    <property type="match status" value="1"/>
</dbReference>
<dbReference type="STRING" id="3827.A0A1S2XLE4"/>
<evidence type="ECO:0000256" key="3">
    <source>
        <dbReference type="ARBA" id="ARBA00004251"/>
    </source>
</evidence>
<dbReference type="InterPro" id="IPR003591">
    <property type="entry name" value="Leu-rich_rpt_typical-subtyp"/>
</dbReference>
<keyword evidence="12" id="KW-0611">Plant defense</keyword>
<feature type="domain" description="Disease resistance R13L4/SHOC-2-like LRR" evidence="21">
    <location>
        <begin position="116"/>
        <end position="333"/>
    </location>
</feature>
<keyword evidence="10" id="KW-0732">Signal</keyword>
<keyword evidence="6" id="KW-0134">Cell wall</keyword>
<dbReference type="InterPro" id="IPR032675">
    <property type="entry name" value="LRR_dom_sf"/>
</dbReference>
<dbReference type="OrthoDB" id="1432377at2759"/>
<organism evidence="22 23">
    <name type="scientific">Cicer arietinum</name>
    <name type="common">Chickpea</name>
    <name type="synonym">Garbanzo</name>
    <dbReference type="NCBI Taxonomy" id="3827"/>
    <lineage>
        <taxon>Eukaryota</taxon>
        <taxon>Viridiplantae</taxon>
        <taxon>Streptophyta</taxon>
        <taxon>Embryophyta</taxon>
        <taxon>Tracheophyta</taxon>
        <taxon>Spermatophyta</taxon>
        <taxon>Magnoliopsida</taxon>
        <taxon>eudicotyledons</taxon>
        <taxon>Gunneridae</taxon>
        <taxon>Pentapetalae</taxon>
        <taxon>rosids</taxon>
        <taxon>fabids</taxon>
        <taxon>Fabales</taxon>
        <taxon>Fabaceae</taxon>
        <taxon>Papilionoideae</taxon>
        <taxon>50 kb inversion clade</taxon>
        <taxon>NPAAA clade</taxon>
        <taxon>Hologalegina</taxon>
        <taxon>IRL clade</taxon>
        <taxon>Cicereae</taxon>
        <taxon>Cicer</taxon>
    </lineage>
</organism>
<evidence type="ECO:0000256" key="7">
    <source>
        <dbReference type="ARBA" id="ARBA00022525"/>
    </source>
</evidence>
<evidence type="ECO:0000256" key="10">
    <source>
        <dbReference type="ARBA" id="ARBA00022729"/>
    </source>
</evidence>
<feature type="domain" description="Leucine-rich repeat-containing N-terminal plant-type" evidence="20">
    <location>
        <begin position="50"/>
        <end position="91"/>
    </location>
</feature>
<dbReference type="Pfam" id="PF12799">
    <property type="entry name" value="LRR_4"/>
    <property type="match status" value="1"/>
</dbReference>
<dbReference type="PANTHER" id="PTHR48063:SF98">
    <property type="entry name" value="LRR RECEPTOR-LIKE SERINE_THREONINE-PROTEIN KINASE FLS2"/>
    <property type="match status" value="1"/>
</dbReference>
<evidence type="ECO:0000256" key="16">
    <source>
        <dbReference type="ARBA" id="ARBA00023170"/>
    </source>
</evidence>
<evidence type="ECO:0000256" key="6">
    <source>
        <dbReference type="ARBA" id="ARBA00022512"/>
    </source>
</evidence>
<dbReference type="InterPro" id="IPR055414">
    <property type="entry name" value="LRR_R13L4/SHOC2-like"/>
</dbReference>
<name>A0A1S2XLE4_CICAR</name>
<evidence type="ECO:0000256" key="15">
    <source>
        <dbReference type="ARBA" id="ARBA00023157"/>
    </source>
</evidence>
<evidence type="ECO:0000256" key="17">
    <source>
        <dbReference type="ARBA" id="ARBA00023180"/>
    </source>
</evidence>
<keyword evidence="11" id="KW-0677">Repeat</keyword>
<dbReference type="PANTHER" id="PTHR48063">
    <property type="entry name" value="LRR RECEPTOR-LIKE KINASE"/>
    <property type="match status" value="1"/>
</dbReference>
<keyword evidence="8" id="KW-0433">Leucine-rich repeat</keyword>
<dbReference type="InterPro" id="IPR001611">
    <property type="entry name" value="Leu-rich_rpt"/>
</dbReference>
<dbReference type="RefSeq" id="XP_004491130.1">
    <property type="nucleotide sequence ID" value="XM_004491073.3"/>
</dbReference>
<proteinExistence type="inferred from homology"/>
<dbReference type="Pfam" id="PF08263">
    <property type="entry name" value="LRRNT_2"/>
    <property type="match status" value="1"/>
</dbReference>
<comment type="similarity">
    <text evidence="4">Belongs to the RLP family.</text>
</comment>
<evidence type="ECO:0000256" key="4">
    <source>
        <dbReference type="ARBA" id="ARBA00009592"/>
    </source>
</evidence>
<dbReference type="SMART" id="SM00365">
    <property type="entry name" value="LRR_SD22"/>
    <property type="match status" value="7"/>
</dbReference>
<dbReference type="InterPro" id="IPR013210">
    <property type="entry name" value="LRR_N_plant-typ"/>
</dbReference>
<comment type="similarity">
    <text evidence="18">Belongs to the polygalacturonase-inhibiting protein family.</text>
</comment>
<evidence type="ECO:0000256" key="18">
    <source>
        <dbReference type="ARBA" id="ARBA00038043"/>
    </source>
</evidence>
<evidence type="ECO:0000256" key="8">
    <source>
        <dbReference type="ARBA" id="ARBA00022614"/>
    </source>
</evidence>
<dbReference type="SMART" id="SM00369">
    <property type="entry name" value="LRR_TYP"/>
    <property type="match status" value="9"/>
</dbReference>
<evidence type="ECO:0000256" key="9">
    <source>
        <dbReference type="ARBA" id="ARBA00022692"/>
    </source>
</evidence>
<keyword evidence="14 19" id="KW-0472">Membrane</keyword>
<dbReference type="AlphaFoldDB" id="A0A1S2XLE4"/>
<dbReference type="Pfam" id="PF23598">
    <property type="entry name" value="LRR_14"/>
    <property type="match status" value="1"/>
</dbReference>
<dbReference type="eggNOG" id="KOG0619">
    <property type="taxonomic scope" value="Eukaryota"/>
</dbReference>
<accession>A0A1S2XLE4</accession>
<dbReference type="InterPro" id="IPR046956">
    <property type="entry name" value="RLP23-like"/>
</dbReference>
<evidence type="ECO:0000256" key="13">
    <source>
        <dbReference type="ARBA" id="ARBA00022989"/>
    </source>
</evidence>
<evidence type="ECO:0000313" key="22">
    <source>
        <dbReference type="Proteomes" id="UP000087171"/>
    </source>
</evidence>
<evidence type="ECO:0000256" key="11">
    <source>
        <dbReference type="ARBA" id="ARBA00022737"/>
    </source>
</evidence>
<reference evidence="22" key="1">
    <citation type="journal article" date="2013" name="Nat. Biotechnol.">
        <title>Draft genome sequence of chickpea (Cicer arietinum) provides a resource for trait improvement.</title>
        <authorList>
            <person name="Varshney R.K."/>
            <person name="Song C."/>
            <person name="Saxena R.K."/>
            <person name="Azam S."/>
            <person name="Yu S."/>
            <person name="Sharpe A.G."/>
            <person name="Cannon S."/>
            <person name="Baek J."/>
            <person name="Rosen B.D."/>
            <person name="Tar'an B."/>
            <person name="Millan T."/>
            <person name="Zhang X."/>
            <person name="Ramsay L.D."/>
            <person name="Iwata A."/>
            <person name="Wang Y."/>
            <person name="Nelson W."/>
            <person name="Farmer A.D."/>
            <person name="Gaur P.M."/>
            <person name="Soderlund C."/>
            <person name="Penmetsa R.V."/>
            <person name="Xu C."/>
            <person name="Bharti A.K."/>
            <person name="He W."/>
            <person name="Winter P."/>
            <person name="Zhao S."/>
            <person name="Hane J.K."/>
            <person name="Carrasquilla-Garcia N."/>
            <person name="Condie J.A."/>
            <person name="Upadhyaya H.D."/>
            <person name="Luo M.C."/>
            <person name="Thudi M."/>
            <person name="Gowda C.L."/>
            <person name="Singh N.P."/>
            <person name="Lichtenzveig J."/>
            <person name="Gali K.K."/>
            <person name="Rubio J."/>
            <person name="Nadarajan N."/>
            <person name="Dolezel J."/>
            <person name="Bansal K.C."/>
            <person name="Xu X."/>
            <person name="Edwards D."/>
            <person name="Zhang G."/>
            <person name="Kahl G."/>
            <person name="Gil J."/>
            <person name="Singh K.B."/>
            <person name="Datta S.K."/>
            <person name="Jackson S.A."/>
            <person name="Wang J."/>
            <person name="Cook D.R."/>
        </authorList>
    </citation>
    <scope>NUCLEOTIDE SEQUENCE [LARGE SCALE GENOMIC DNA]</scope>
    <source>
        <strain evidence="22">cv. CDC Frontier</strain>
    </source>
</reference>
<evidence type="ECO:0000313" key="23">
    <source>
        <dbReference type="RefSeq" id="XP_004491130.1"/>
    </source>
</evidence>